<organism evidence="1 4">
    <name type="scientific">Moraxella catarrhalis</name>
    <name type="common">Branhamella catarrhalis</name>
    <dbReference type="NCBI Taxonomy" id="480"/>
    <lineage>
        <taxon>Bacteria</taxon>
        <taxon>Pseudomonadati</taxon>
        <taxon>Pseudomonadota</taxon>
        <taxon>Gammaproteobacteria</taxon>
        <taxon>Moraxellales</taxon>
        <taxon>Moraxellaceae</taxon>
        <taxon>Moraxella</taxon>
    </lineage>
</organism>
<dbReference type="Proteomes" id="UP000268436">
    <property type="component" value="Unassembled WGS sequence"/>
</dbReference>
<evidence type="ECO:0000313" key="2">
    <source>
        <dbReference type="EMBL" id="RUO17304.1"/>
    </source>
</evidence>
<keyword evidence="3" id="KW-1185">Reference proteome</keyword>
<evidence type="ECO:0000313" key="4">
    <source>
        <dbReference type="Proteomes" id="UP000280228"/>
    </source>
</evidence>
<dbReference type="EMBL" id="CP034662">
    <property type="protein sequence ID" value="AZQ93655.1"/>
    <property type="molecule type" value="Genomic_DNA"/>
</dbReference>
<sequence length="44" mass="5442">MFVLCGAYYIEIYHSVKYFLDKLFDILDKFYKLLIFNGLFFIIY</sequence>
<dbReference type="AlphaFoldDB" id="A0A3Q9GC42"/>
<proteinExistence type="predicted"/>
<reference evidence="3 4" key="1">
    <citation type="submission" date="2018-12" db="EMBL/GenBank/DDBJ databases">
        <title>Persistence of Moraxella catarrhalis in Chronic Obstructive Pulmonary Disease and Regulation of the Hag/MID Adhesin.</title>
        <authorList>
            <person name="Murphy T."/>
            <person name="Zhao X."/>
            <person name="Vyas G."/>
            <person name="Aluvathingal J."/>
            <person name="Nadendla S."/>
            <person name="Tallon L."/>
            <person name="Tettelin H."/>
        </authorList>
    </citation>
    <scope>NUCLEOTIDE SEQUENCE [LARGE SCALE GENOMIC DNA]</scope>
    <source>
        <strain evidence="2 3">173P27B1</strain>
        <strain evidence="1 4">46P58B1</strain>
    </source>
</reference>
<protein>
    <submittedName>
        <fullName evidence="1">Uncharacterized protein</fullName>
    </submittedName>
</protein>
<evidence type="ECO:0000313" key="1">
    <source>
        <dbReference type="EMBL" id="AZQ93655.1"/>
    </source>
</evidence>
<evidence type="ECO:0000313" key="3">
    <source>
        <dbReference type="Proteomes" id="UP000268436"/>
    </source>
</evidence>
<dbReference type="Proteomes" id="UP000280228">
    <property type="component" value="Chromosome"/>
</dbReference>
<gene>
    <name evidence="1" type="ORF">EJK53_0784</name>
    <name evidence="2" type="ORF">EJK54_0642</name>
</gene>
<dbReference type="EMBL" id="RYER01000011">
    <property type="protein sequence ID" value="RUO17304.1"/>
    <property type="molecule type" value="Genomic_DNA"/>
</dbReference>
<name>A0A3Q9GC42_MORCA</name>
<accession>A0A3Q9GC42</accession>